<dbReference type="OrthoDB" id="93035at2759"/>
<reference evidence="2" key="1">
    <citation type="submission" date="2021-02" db="EMBL/GenBank/DDBJ databases">
        <authorList>
            <person name="Palmer J.M."/>
        </authorList>
    </citation>
    <scope>NUCLEOTIDE SEQUENCE</scope>
    <source>
        <strain evidence="2">SCRP734</strain>
    </source>
</reference>
<proteinExistence type="predicted"/>
<comment type="caution">
    <text evidence="2">The sequence shown here is derived from an EMBL/GenBank/DDBJ whole genome shotgun (WGS) entry which is preliminary data.</text>
</comment>
<sequence>MERRDTTERSCSAISNQEAPDRWPFHVMGGPNDVFVPRGTACQAISNLLGKFVPDRGELSFGGVAYILPVLPGLAVTDIGTVAPLEIQNSEWDAGIATLCTVIAEKFGHKDVVLQPVLSKLVMCGPGGKVMNRHEPRCVATLEVQLPSEYTGGALVVCHEDGSKQARYEFDMTSGYRFAVLFSLYLPQQANAAKTTTKRMKMELARALEQFTASNGVEVRERNVESAADSEILGLMLSKSTTKKQVEVNGKEALRDVDRDRLEFLSDVNTLLSPENQVKFYLAHLRSYRKSPLNISWFSLTSEMMCSGECTSSIEKFNFLNPDNKTLEQMWNSGGSDKNWDFECCAIVMWPASADIATVLSLMGIAPALPAILAQDGISISILRRLLRDDGLGYYQFVRDICGSKQYTQLFPLCQKLLQEKDKTKFISSLSVLVRGLRWNGIGAAVIRAIECPSVESSMNRALKLTESLSSALAAQTALTLFAKTKAQSLAQQDPDALASSSCVALLWKHYHALKSQDPKLPLDIRKMFLQMDGKLLGTVVGAISKSMTLFHSQEQSTTFSAIVLKRRQWLITEAFECNKPFTWQILNSNVPYVPQIVAFLQSPNTSFEIDEFKTSSVAHFLVAQLRQCIRAPITITVAGHGQHAFVKLVKVGGEFDMRRKEVPRYMAEIGRPGSLLLHNKTLPIGNAGSVSTTSGTKRARVDEPEGIEIE</sequence>
<name>A0A8T1VF54_9STRA</name>
<feature type="region of interest" description="Disordered" evidence="1">
    <location>
        <begin position="687"/>
        <end position="711"/>
    </location>
</feature>
<evidence type="ECO:0000313" key="2">
    <source>
        <dbReference type="EMBL" id="KAG7378758.1"/>
    </source>
</evidence>
<evidence type="ECO:0000256" key="1">
    <source>
        <dbReference type="SAM" id="MobiDB-lite"/>
    </source>
</evidence>
<keyword evidence="3" id="KW-1185">Reference proteome</keyword>
<gene>
    <name evidence="2" type="ORF">PHYPSEUDO_009532</name>
</gene>
<dbReference type="EMBL" id="JAGDFM010000399">
    <property type="protein sequence ID" value="KAG7378758.1"/>
    <property type="molecule type" value="Genomic_DNA"/>
</dbReference>
<protein>
    <submittedName>
        <fullName evidence="2">Uncharacterized protein</fullName>
    </submittedName>
</protein>
<organism evidence="2 3">
    <name type="scientific">Phytophthora pseudosyringae</name>
    <dbReference type="NCBI Taxonomy" id="221518"/>
    <lineage>
        <taxon>Eukaryota</taxon>
        <taxon>Sar</taxon>
        <taxon>Stramenopiles</taxon>
        <taxon>Oomycota</taxon>
        <taxon>Peronosporomycetes</taxon>
        <taxon>Peronosporales</taxon>
        <taxon>Peronosporaceae</taxon>
        <taxon>Phytophthora</taxon>
    </lineage>
</organism>
<accession>A0A8T1VF54</accession>
<dbReference type="AlphaFoldDB" id="A0A8T1VF54"/>
<dbReference type="Proteomes" id="UP000694044">
    <property type="component" value="Unassembled WGS sequence"/>
</dbReference>
<evidence type="ECO:0000313" key="3">
    <source>
        <dbReference type="Proteomes" id="UP000694044"/>
    </source>
</evidence>